<evidence type="ECO:0000313" key="4">
    <source>
        <dbReference type="Proteomes" id="UP001159405"/>
    </source>
</evidence>
<evidence type="ECO:0000313" key="3">
    <source>
        <dbReference type="EMBL" id="CAH3154383.1"/>
    </source>
</evidence>
<dbReference type="InterPro" id="IPR001258">
    <property type="entry name" value="NHL_repeat"/>
</dbReference>
<dbReference type="EMBL" id="CALNXK010000098">
    <property type="protein sequence ID" value="CAH3154383.1"/>
    <property type="molecule type" value="Genomic_DNA"/>
</dbReference>
<comment type="caution">
    <text evidence="3">The sequence shown here is derived from an EMBL/GenBank/DDBJ whole genome shotgun (WGS) entry which is preliminary data.</text>
</comment>
<feature type="repeat" description="NHL" evidence="2">
    <location>
        <begin position="312"/>
        <end position="355"/>
    </location>
</feature>
<name>A0ABN8Q0A8_9CNID</name>
<sequence length="387" mass="43292">MSSIVTTVFNSSIGWLVNKGRNIVAEKLKEGDVTDQKIRDLIVGDVEDIKSKLDGLSIQDLLAAVDFFETGIRYLFEALHVKPIGQVSDATAETKVKIAAENIDELSLANTVKAKVSVAAEMREKSENIDFDETTKLTFFEAEKRFQLAREMATKAFNNEALKIFDRITAIRYRIMATMLGSVAKTAGTIGDLSSSSAKIALENALPECYQCLQKLHSVRVVQSCFEVQMTKKGVLNLRGLFGTDERREIISSVCQVNRAIYNVTQEVGKEAHAWVWPCVCIDKDKVDLLRDGRVLQVMRDLNMEHCSVPWSFTLSQEGEEEHKLTFPSAIATNSHGYFLIVDGTDNDVKVFDGNGKCDFKFNAPHDDVYIKIVDVEVDVDDQIYLL</sequence>
<accession>A0ABN8Q0A8</accession>
<evidence type="ECO:0000256" key="1">
    <source>
        <dbReference type="ARBA" id="ARBA00022737"/>
    </source>
</evidence>
<keyword evidence="1" id="KW-0677">Repeat</keyword>
<evidence type="ECO:0000256" key="2">
    <source>
        <dbReference type="PROSITE-ProRule" id="PRU00504"/>
    </source>
</evidence>
<organism evidence="3 4">
    <name type="scientific">Porites lobata</name>
    <dbReference type="NCBI Taxonomy" id="104759"/>
    <lineage>
        <taxon>Eukaryota</taxon>
        <taxon>Metazoa</taxon>
        <taxon>Cnidaria</taxon>
        <taxon>Anthozoa</taxon>
        <taxon>Hexacorallia</taxon>
        <taxon>Scleractinia</taxon>
        <taxon>Fungiina</taxon>
        <taxon>Poritidae</taxon>
        <taxon>Porites</taxon>
    </lineage>
</organism>
<proteinExistence type="predicted"/>
<dbReference type="PROSITE" id="PS51125">
    <property type="entry name" value="NHL"/>
    <property type="match status" value="1"/>
</dbReference>
<keyword evidence="4" id="KW-1185">Reference proteome</keyword>
<protein>
    <submittedName>
        <fullName evidence="3">Uncharacterized protein</fullName>
    </submittedName>
</protein>
<gene>
    <name evidence="3" type="ORF">PLOB_00049992</name>
</gene>
<reference evidence="3 4" key="1">
    <citation type="submission" date="2022-05" db="EMBL/GenBank/DDBJ databases">
        <authorList>
            <consortium name="Genoscope - CEA"/>
            <person name="William W."/>
        </authorList>
    </citation>
    <scope>NUCLEOTIDE SEQUENCE [LARGE SCALE GENOMIC DNA]</scope>
</reference>
<dbReference type="InterPro" id="IPR011042">
    <property type="entry name" value="6-blade_b-propeller_TolB-like"/>
</dbReference>
<feature type="non-terminal residue" evidence="3">
    <location>
        <position position="387"/>
    </location>
</feature>
<dbReference type="Gene3D" id="2.120.10.30">
    <property type="entry name" value="TolB, C-terminal domain"/>
    <property type="match status" value="1"/>
</dbReference>
<dbReference type="Proteomes" id="UP001159405">
    <property type="component" value="Unassembled WGS sequence"/>
</dbReference>